<dbReference type="Gene3D" id="3.40.190.10">
    <property type="entry name" value="Periplasmic binding protein-like II"/>
    <property type="match status" value="1"/>
</dbReference>
<comment type="caution">
    <text evidence="1">The sequence shown here is derived from an EMBL/GenBank/DDBJ whole genome shotgun (WGS) entry which is preliminary data.</text>
</comment>
<protein>
    <submittedName>
        <fullName evidence="1">Phosphate ABC transporter substrate-binding protein</fullName>
    </submittedName>
</protein>
<dbReference type="RefSeq" id="WP_121090456.1">
    <property type="nucleotide sequence ID" value="NZ_RBZU01000015.1"/>
</dbReference>
<name>A0A494X6T0_9BURK</name>
<gene>
    <name evidence="1" type="ORF">D7S86_24765</name>
</gene>
<accession>A0A494X6T0</accession>
<dbReference type="OrthoDB" id="5599602at2"/>
<dbReference type="PANTHER" id="PTHR35841:SF1">
    <property type="entry name" value="PHOSPHONATES-BINDING PERIPLASMIC PROTEIN"/>
    <property type="match status" value="1"/>
</dbReference>
<dbReference type="Proteomes" id="UP000270342">
    <property type="component" value="Unassembled WGS sequence"/>
</dbReference>
<dbReference type="PANTHER" id="PTHR35841">
    <property type="entry name" value="PHOSPHONATES-BINDING PERIPLASMIC PROTEIN"/>
    <property type="match status" value="1"/>
</dbReference>
<reference evidence="1 2" key="1">
    <citation type="submission" date="2018-10" db="EMBL/GenBank/DDBJ databases">
        <title>Robbsia sp. DHC34, isolated from soil.</title>
        <authorList>
            <person name="Gao Z.-H."/>
            <person name="Qiu L.-H."/>
        </authorList>
    </citation>
    <scope>NUCLEOTIDE SEQUENCE [LARGE SCALE GENOMIC DNA]</scope>
    <source>
        <strain evidence="1 2">DHC34</strain>
    </source>
</reference>
<dbReference type="SUPFAM" id="SSF53850">
    <property type="entry name" value="Periplasmic binding protein-like II"/>
    <property type="match status" value="1"/>
</dbReference>
<dbReference type="Pfam" id="PF12974">
    <property type="entry name" value="Phosphonate-bd"/>
    <property type="match status" value="1"/>
</dbReference>
<dbReference type="EMBL" id="RBZU01000015">
    <property type="protein sequence ID" value="RKP46140.1"/>
    <property type="molecule type" value="Genomic_DNA"/>
</dbReference>
<organism evidence="1 2">
    <name type="scientific">Pararobbsia silviterrae</name>
    <dbReference type="NCBI Taxonomy" id="1792498"/>
    <lineage>
        <taxon>Bacteria</taxon>
        <taxon>Pseudomonadati</taxon>
        <taxon>Pseudomonadota</taxon>
        <taxon>Betaproteobacteria</taxon>
        <taxon>Burkholderiales</taxon>
        <taxon>Burkholderiaceae</taxon>
        <taxon>Pararobbsia</taxon>
    </lineage>
</organism>
<evidence type="ECO:0000313" key="2">
    <source>
        <dbReference type="Proteomes" id="UP000270342"/>
    </source>
</evidence>
<dbReference type="AlphaFoldDB" id="A0A494X6T0"/>
<keyword evidence="2" id="KW-1185">Reference proteome</keyword>
<sequence>MREWIVSLPMYNVTPRLRALWRALVDDAISRLREDGFADRVVQPDDVGSDLDALWRRDDLLLSQTCGYPLMRVLPASIQIVGTPIFDADGCDGPAYSSVIVVSEAAFARGATSFEPCRGLRVAVNDSMSNSGMNVLRHAVAPFARAGRFFASVVQTGSHLGSLAALAAGTADIAAIDCVTYAFARDAHGFAHLPHRVLGLSMQTPGLPLIASATVEPALVERLRAALEYALDADAERAATLRLKGFAKLERDDYALIVHLEETAIQLGYPQLA</sequence>
<evidence type="ECO:0000313" key="1">
    <source>
        <dbReference type="EMBL" id="RKP46140.1"/>
    </source>
</evidence>
<proteinExistence type="predicted"/>